<sequence length="164" mass="18640">MQAILAERDIVRATLAGIPQRDRSDVEQAVFIGAWSAVRRGRFRPDPRVEPRVALRAWLRGISWRQASKYFEAAYTRRVILHAEPLGLLRGVVGPSLDAQIEARDLLRAIERLEPRHQEILLTVDAPETLAAYAAQRGMSQGTAASRLRIARAMLALKLRRWRR</sequence>
<dbReference type="EMBL" id="CP003969">
    <property type="protein sequence ID" value="AGP36458.1"/>
    <property type="molecule type" value="Genomic_DNA"/>
</dbReference>
<dbReference type="Proteomes" id="UP000014803">
    <property type="component" value="Chromosome"/>
</dbReference>
<gene>
    <name evidence="1" type="ORF">SCE1572_19350</name>
</gene>
<accession>S4Y0P3</accession>
<evidence type="ECO:0000313" key="2">
    <source>
        <dbReference type="Proteomes" id="UP000014803"/>
    </source>
</evidence>
<dbReference type="HOGENOM" id="CLU_047691_13_0_7"/>
<reference evidence="1 2" key="1">
    <citation type="journal article" date="2013" name="Sci. Rep.">
        <title>Extraordinary expansion of a Sorangium cellulosum genome from an alkaline milieu.</title>
        <authorList>
            <person name="Han K."/>
            <person name="Li Z.F."/>
            <person name="Peng R."/>
            <person name="Zhu L.P."/>
            <person name="Zhou T."/>
            <person name="Wang L.G."/>
            <person name="Li S.G."/>
            <person name="Zhang X.B."/>
            <person name="Hu W."/>
            <person name="Wu Z.H."/>
            <person name="Qin N."/>
            <person name="Li Y.Z."/>
        </authorList>
    </citation>
    <scope>NUCLEOTIDE SEQUENCE [LARGE SCALE GENOMIC DNA]</scope>
    <source>
        <strain evidence="1 2">So0157-2</strain>
    </source>
</reference>
<dbReference type="SUPFAM" id="SSF88659">
    <property type="entry name" value="Sigma3 and sigma4 domains of RNA polymerase sigma factors"/>
    <property type="match status" value="1"/>
</dbReference>
<dbReference type="STRING" id="1254432.SCE1572_19350"/>
<dbReference type="KEGG" id="scu:SCE1572_19350"/>
<evidence type="ECO:0008006" key="3">
    <source>
        <dbReference type="Google" id="ProtNLM"/>
    </source>
</evidence>
<dbReference type="InterPro" id="IPR013324">
    <property type="entry name" value="RNA_pol_sigma_r3/r4-like"/>
</dbReference>
<dbReference type="eggNOG" id="COG1595">
    <property type="taxonomic scope" value="Bacteria"/>
</dbReference>
<dbReference type="RefSeq" id="WP_020735808.1">
    <property type="nucleotide sequence ID" value="NC_021658.1"/>
</dbReference>
<name>S4Y0P3_SORCE</name>
<dbReference type="AlphaFoldDB" id="S4Y0P3"/>
<organism evidence="1 2">
    <name type="scientific">Sorangium cellulosum So0157-2</name>
    <dbReference type="NCBI Taxonomy" id="1254432"/>
    <lineage>
        <taxon>Bacteria</taxon>
        <taxon>Pseudomonadati</taxon>
        <taxon>Myxococcota</taxon>
        <taxon>Polyangia</taxon>
        <taxon>Polyangiales</taxon>
        <taxon>Polyangiaceae</taxon>
        <taxon>Sorangium</taxon>
    </lineage>
</organism>
<protein>
    <recommendedName>
        <fullName evidence="3">RNA polymerase sigma factor 70 region 4 type 2 domain-containing protein</fullName>
    </recommendedName>
</protein>
<proteinExistence type="predicted"/>
<dbReference type="Gene3D" id="1.10.10.10">
    <property type="entry name" value="Winged helix-like DNA-binding domain superfamily/Winged helix DNA-binding domain"/>
    <property type="match status" value="1"/>
</dbReference>
<dbReference type="PATRIC" id="fig|1254432.3.peg.4377"/>
<dbReference type="InterPro" id="IPR036388">
    <property type="entry name" value="WH-like_DNA-bd_sf"/>
</dbReference>
<evidence type="ECO:0000313" key="1">
    <source>
        <dbReference type="EMBL" id="AGP36458.1"/>
    </source>
</evidence>